<dbReference type="GO" id="GO:0005743">
    <property type="term" value="C:mitochondrial inner membrane"/>
    <property type="evidence" value="ECO:0007669"/>
    <property type="project" value="UniProtKB-SubCell"/>
</dbReference>
<dbReference type="PANTHER" id="PTHR11410">
    <property type="entry name" value="ATP SYNTHASE SUBUNIT A"/>
    <property type="match status" value="1"/>
</dbReference>
<dbReference type="InterPro" id="IPR045083">
    <property type="entry name" value="ATP_synth_F0_asu_bact/mt"/>
</dbReference>
<dbReference type="PRINTS" id="PR00123">
    <property type="entry name" value="ATPASEA"/>
</dbReference>
<dbReference type="SUPFAM" id="SSF81336">
    <property type="entry name" value="F1F0 ATP synthase subunit A"/>
    <property type="match status" value="1"/>
</dbReference>
<keyword evidence="5 12" id="KW-0812">Transmembrane</keyword>
<dbReference type="GeneID" id="18990584"/>
<evidence type="ECO:0000256" key="3">
    <source>
        <dbReference type="ARBA" id="ARBA00022448"/>
    </source>
</evidence>
<evidence type="ECO:0000256" key="10">
    <source>
        <dbReference type="ARBA" id="ARBA00023310"/>
    </source>
</evidence>
<dbReference type="Pfam" id="PF00119">
    <property type="entry name" value="ATP-synt_A"/>
    <property type="match status" value="1"/>
</dbReference>
<geneLocation type="mitochondrion" evidence="13"/>
<keyword evidence="6" id="KW-0375">Hydrogen ion transport</keyword>
<feature type="transmembrane region" description="Helical" evidence="12">
    <location>
        <begin position="106"/>
        <end position="127"/>
    </location>
</feature>
<dbReference type="EMBL" id="KC688269">
    <property type="protein sequence ID" value="AGL34594.1"/>
    <property type="molecule type" value="Genomic_DNA"/>
</dbReference>
<dbReference type="RefSeq" id="YP_009024138.1">
    <property type="nucleotide sequence ID" value="NC_023926.1"/>
</dbReference>
<evidence type="ECO:0000256" key="6">
    <source>
        <dbReference type="ARBA" id="ARBA00022781"/>
    </source>
</evidence>
<evidence type="ECO:0000256" key="5">
    <source>
        <dbReference type="ARBA" id="ARBA00022692"/>
    </source>
</evidence>
<evidence type="ECO:0000256" key="11">
    <source>
        <dbReference type="RuleBase" id="RU004450"/>
    </source>
</evidence>
<evidence type="ECO:0000256" key="9">
    <source>
        <dbReference type="ARBA" id="ARBA00023136"/>
    </source>
</evidence>
<keyword evidence="9 12" id="KW-0472">Membrane</keyword>
<name>X2C882_WHILA</name>
<keyword evidence="10" id="KW-0066">ATP synthesis</keyword>
<gene>
    <name evidence="13" type="primary">ATP6</name>
</gene>
<comment type="similarity">
    <text evidence="2">Belongs to the ATPase A chain family.</text>
</comment>
<organism evidence="13">
    <name type="scientific">Whitmania laevis</name>
    <name type="common">Freshwater leech</name>
    <dbReference type="NCBI Taxonomy" id="307844"/>
    <lineage>
        <taxon>Eukaryota</taxon>
        <taxon>Metazoa</taxon>
        <taxon>Spiralia</taxon>
        <taxon>Lophotrochozoa</taxon>
        <taxon>Annelida</taxon>
        <taxon>Clitellata</taxon>
        <taxon>Hirudinea</taxon>
        <taxon>Hirudinida</taxon>
        <taxon>Hirudiniformes</taxon>
        <taxon>Haemopidae</taxon>
        <taxon>Whitmania</taxon>
    </lineage>
</organism>
<feature type="transmembrane region" description="Helical" evidence="12">
    <location>
        <begin position="75"/>
        <end position="100"/>
    </location>
</feature>
<dbReference type="CTD" id="4508"/>
<dbReference type="GO" id="GO:0045259">
    <property type="term" value="C:proton-transporting ATP synthase complex"/>
    <property type="evidence" value="ECO:0007669"/>
    <property type="project" value="UniProtKB-KW"/>
</dbReference>
<evidence type="ECO:0000313" key="13">
    <source>
        <dbReference type="EMBL" id="AGL34594.1"/>
    </source>
</evidence>
<feature type="transmembrane region" description="Helical" evidence="12">
    <location>
        <begin position="26"/>
        <end position="54"/>
    </location>
</feature>
<evidence type="ECO:0000256" key="2">
    <source>
        <dbReference type="ARBA" id="ARBA00006810"/>
    </source>
</evidence>
<feature type="transmembrane region" description="Helical" evidence="12">
    <location>
        <begin position="187"/>
        <end position="204"/>
    </location>
</feature>
<accession>X2C882</accession>
<sequence length="235" mass="27463">MCLDVFSIFDVYEFNSMMYDKRMVTVFMVLVPLILCAFLMITLWSFNFSFISVMKKIIKIMSDQCNRSTSYMLKGYSIIIISLFLVLISVNLFGLVSFSFSTSSHLLFTLMVGLPLWMSMILSGFMFSSKAFIAHLLPDGAPLWLNPFLVLIESVSIMVRPLLYHFVPLRPWLLSCSYSFNNYPLSRFYKLLCGSFFYAVHPAFQFLRFLRILFGTCKFTVFHCDRPPLYSYDYY</sequence>
<dbReference type="AlphaFoldDB" id="X2C882"/>
<evidence type="ECO:0000256" key="1">
    <source>
        <dbReference type="ARBA" id="ARBA00004141"/>
    </source>
</evidence>
<dbReference type="GO" id="GO:0046933">
    <property type="term" value="F:proton-transporting ATP synthase activity, rotational mechanism"/>
    <property type="evidence" value="ECO:0007669"/>
    <property type="project" value="TreeGrafter"/>
</dbReference>
<evidence type="ECO:0000256" key="8">
    <source>
        <dbReference type="ARBA" id="ARBA00023065"/>
    </source>
</evidence>
<proteinExistence type="inferred from homology"/>
<comment type="subcellular location">
    <subcellularLocation>
        <location evidence="1">Membrane</location>
        <topology evidence="1">Multi-pass membrane protein</topology>
    </subcellularLocation>
    <subcellularLocation>
        <location evidence="11">Mitochondrion inner membrane</location>
        <topology evidence="11">Multi-pass membrane protein</topology>
    </subcellularLocation>
</comment>
<dbReference type="InterPro" id="IPR000568">
    <property type="entry name" value="ATP_synth_F0_asu"/>
</dbReference>
<reference evidence="13" key="1">
    <citation type="submission" date="2013-02" db="EMBL/GenBank/DDBJ databases">
        <title>A Comparative Analysis of five New Leeches Mitochondrial Genomes in Arhynchobdellida (Annelida, Hirudinea) and Its Taxonomic Position.</title>
        <authorList>
            <person name="Nie J."/>
            <person name="Xu Y."/>
        </authorList>
    </citation>
    <scope>NUCLEOTIDE SEQUENCE</scope>
</reference>
<protein>
    <recommendedName>
        <fullName evidence="11">ATP synthase subunit a</fullName>
    </recommendedName>
</protein>
<keyword evidence="3" id="KW-0813">Transport</keyword>
<dbReference type="InterPro" id="IPR035908">
    <property type="entry name" value="F0_ATP_A_sf"/>
</dbReference>
<evidence type="ECO:0000256" key="4">
    <source>
        <dbReference type="ARBA" id="ARBA00022547"/>
    </source>
</evidence>
<keyword evidence="7 12" id="KW-1133">Transmembrane helix</keyword>
<keyword evidence="13" id="KW-0496">Mitochondrion</keyword>
<evidence type="ECO:0000256" key="12">
    <source>
        <dbReference type="SAM" id="Phobius"/>
    </source>
</evidence>
<feature type="transmembrane region" description="Helical" evidence="12">
    <location>
        <begin position="148"/>
        <end position="167"/>
    </location>
</feature>
<keyword evidence="8" id="KW-0406">Ion transport</keyword>
<keyword evidence="4" id="KW-0138">CF(0)</keyword>
<evidence type="ECO:0000256" key="7">
    <source>
        <dbReference type="ARBA" id="ARBA00022989"/>
    </source>
</evidence>
<dbReference type="PANTHER" id="PTHR11410:SF0">
    <property type="entry name" value="ATP SYNTHASE SUBUNIT A"/>
    <property type="match status" value="1"/>
</dbReference>